<gene>
    <name evidence="3" type="ORF">JX360_09285</name>
</gene>
<dbReference type="Pfam" id="PF00689">
    <property type="entry name" value="Cation_ATPase_C"/>
    <property type="match status" value="1"/>
</dbReference>
<evidence type="ECO:0000256" key="1">
    <source>
        <dbReference type="SAM" id="Phobius"/>
    </source>
</evidence>
<reference evidence="3" key="1">
    <citation type="submission" date="2021-02" db="EMBL/GenBank/DDBJ databases">
        <title>The CRISPR/cas machinery reduction and long-range gene transfer in the hot spring cyanobacterium Synechococcus.</title>
        <authorList>
            <person name="Dvorak P."/>
            <person name="Jahodarova E."/>
            <person name="Hasler P."/>
            <person name="Poulickova A."/>
        </authorList>
    </citation>
    <scope>NUCLEOTIDE SEQUENCE</scope>
    <source>
        <strain evidence="3">Rupite</strain>
    </source>
</reference>
<dbReference type="InterPro" id="IPR023298">
    <property type="entry name" value="ATPase_P-typ_TM_dom_sf"/>
</dbReference>
<keyword evidence="4" id="KW-1185">Reference proteome</keyword>
<keyword evidence="1" id="KW-0472">Membrane</keyword>
<feature type="transmembrane region" description="Helical" evidence="1">
    <location>
        <begin position="76"/>
        <end position="97"/>
    </location>
</feature>
<organism evidence="3 4">
    <name type="scientific">Thermostichus vulcanus str. 'Rupite'</name>
    <dbReference type="NCBI Taxonomy" id="2813851"/>
    <lineage>
        <taxon>Bacteria</taxon>
        <taxon>Bacillati</taxon>
        <taxon>Cyanobacteriota</taxon>
        <taxon>Cyanophyceae</taxon>
        <taxon>Thermostichales</taxon>
        <taxon>Thermostichaceae</taxon>
        <taxon>Thermostichus</taxon>
    </lineage>
</organism>
<dbReference type="EMBL" id="JAFIRA010000021">
    <property type="protein sequence ID" value="MCJ2543096.1"/>
    <property type="molecule type" value="Genomic_DNA"/>
</dbReference>
<keyword evidence="1" id="KW-1133">Transmembrane helix</keyword>
<evidence type="ECO:0000313" key="3">
    <source>
        <dbReference type="EMBL" id="MCJ2543096.1"/>
    </source>
</evidence>
<keyword evidence="1" id="KW-0812">Transmembrane</keyword>
<dbReference type="Proteomes" id="UP000830835">
    <property type="component" value="Unassembled WGS sequence"/>
</dbReference>
<dbReference type="RefSeq" id="WP_244350374.1">
    <property type="nucleotide sequence ID" value="NZ_JAFIRA010000021.1"/>
</dbReference>
<dbReference type="InterPro" id="IPR006068">
    <property type="entry name" value="ATPase_P-typ_cation-transptr_C"/>
</dbReference>
<sequence length="135" mass="15216">MSRYPLGIREAVALRAGKPLPRAGEHPLQERVTGSGYAPTTGTVQVPADPDDARVFGDVVESWVSTFRWNRRNNPLLWVGLGTECVALLAFIYLPVFQEVFSTVPPTEVQWLLLLFCPALLLTAEELRKLWIRKR</sequence>
<proteinExistence type="predicted"/>
<feature type="transmembrane region" description="Helical" evidence="1">
    <location>
        <begin position="109"/>
        <end position="127"/>
    </location>
</feature>
<dbReference type="SUPFAM" id="SSF81665">
    <property type="entry name" value="Calcium ATPase, transmembrane domain M"/>
    <property type="match status" value="1"/>
</dbReference>
<dbReference type="Gene3D" id="1.20.1110.10">
    <property type="entry name" value="Calcium-transporting ATPase, transmembrane domain"/>
    <property type="match status" value="1"/>
</dbReference>
<comment type="caution">
    <text evidence="3">The sequence shown here is derived from an EMBL/GenBank/DDBJ whole genome shotgun (WGS) entry which is preliminary data.</text>
</comment>
<protein>
    <submittedName>
        <fullName evidence="3">Cation transporting ATPase C-terminal domain-containing protein</fullName>
    </submittedName>
</protein>
<evidence type="ECO:0000259" key="2">
    <source>
        <dbReference type="Pfam" id="PF00689"/>
    </source>
</evidence>
<evidence type="ECO:0000313" key="4">
    <source>
        <dbReference type="Proteomes" id="UP000830835"/>
    </source>
</evidence>
<feature type="domain" description="Cation-transporting P-type ATPase C-terminal" evidence="2">
    <location>
        <begin position="65"/>
        <end position="131"/>
    </location>
</feature>
<accession>A0ABT0CBD5</accession>
<name>A0ABT0CBD5_THEVL</name>